<keyword evidence="4" id="KW-0460">Magnesium</keyword>
<protein>
    <submittedName>
        <fullName evidence="9">Reverse transcriptase family protein</fullName>
        <ecNumber evidence="9">2.7.7.49</ecNumber>
    </submittedName>
</protein>
<keyword evidence="12" id="KW-1185">Reference proteome</keyword>
<name>A0A2G1BV13_9FLAO</name>
<evidence type="ECO:0000313" key="12">
    <source>
        <dbReference type="Proteomes" id="UP001242342"/>
    </source>
</evidence>
<dbReference type="GO" id="GO:0051607">
    <property type="term" value="P:defense response to virus"/>
    <property type="evidence" value="ECO:0007669"/>
    <property type="project" value="UniProtKB-KW"/>
</dbReference>
<dbReference type="SUPFAM" id="SSF56672">
    <property type="entry name" value="DNA/RNA polymerases"/>
    <property type="match status" value="1"/>
</dbReference>
<evidence type="ECO:0000313" key="11">
    <source>
        <dbReference type="Proteomes" id="UP000222163"/>
    </source>
</evidence>
<reference evidence="9 12" key="3">
    <citation type="submission" date="2023-07" db="EMBL/GenBank/DDBJ databases">
        <title>Genome content predicts the carbon catabolic preferences of heterotrophic bacteria.</title>
        <authorList>
            <person name="Gralka M."/>
        </authorList>
    </citation>
    <scope>NUCLEOTIDE SEQUENCE [LARGE SCALE GENOMIC DNA]</scope>
    <source>
        <strain evidence="9 12">4G03</strain>
    </source>
</reference>
<dbReference type="CDD" id="cd03487">
    <property type="entry name" value="RT_Bac_retron_II"/>
    <property type="match status" value="1"/>
</dbReference>
<comment type="caution">
    <text evidence="10">The sequence shown here is derived from an EMBL/GenBank/DDBJ whole genome shotgun (WGS) entry which is preliminary data.</text>
</comment>
<dbReference type="EC" id="2.7.7.49" evidence="9"/>
<organism evidence="10 11">
    <name type="scientific">Tenacibaculum discolor</name>
    <dbReference type="NCBI Taxonomy" id="361581"/>
    <lineage>
        <taxon>Bacteria</taxon>
        <taxon>Pseudomonadati</taxon>
        <taxon>Bacteroidota</taxon>
        <taxon>Flavobacteriia</taxon>
        <taxon>Flavobacteriales</taxon>
        <taxon>Flavobacteriaceae</taxon>
        <taxon>Tenacibaculum</taxon>
    </lineage>
</organism>
<dbReference type="RefSeq" id="WP_099215655.1">
    <property type="nucleotide sequence ID" value="NZ_JAUYVU010000006.1"/>
</dbReference>
<evidence type="ECO:0000313" key="9">
    <source>
        <dbReference type="EMBL" id="MDP2541541.1"/>
    </source>
</evidence>
<dbReference type="InterPro" id="IPR000123">
    <property type="entry name" value="Reverse_transcriptase_msDNA"/>
</dbReference>
<comment type="similarity">
    <text evidence="7">Belongs to the bacterial reverse transcriptase family.</text>
</comment>
<dbReference type="PRINTS" id="PR00866">
    <property type="entry name" value="RNADNAPOLMS"/>
</dbReference>
<dbReference type="GO" id="GO:0003723">
    <property type="term" value="F:RNA binding"/>
    <property type="evidence" value="ECO:0007669"/>
    <property type="project" value="InterPro"/>
</dbReference>
<dbReference type="GO" id="GO:0003964">
    <property type="term" value="F:RNA-directed DNA polymerase activity"/>
    <property type="evidence" value="ECO:0007669"/>
    <property type="project" value="UniProtKB-KW"/>
</dbReference>
<evidence type="ECO:0000259" key="8">
    <source>
        <dbReference type="Pfam" id="PF00078"/>
    </source>
</evidence>
<dbReference type="GO" id="GO:0046872">
    <property type="term" value="F:metal ion binding"/>
    <property type="evidence" value="ECO:0007669"/>
    <property type="project" value="UniProtKB-KW"/>
</dbReference>
<reference evidence="10" key="2">
    <citation type="submission" date="2017-10" db="EMBL/GenBank/DDBJ databases">
        <authorList>
            <person name="Enke T.N."/>
            <person name="Cordero O.X."/>
        </authorList>
    </citation>
    <scope>NUCLEOTIDE SEQUENCE</scope>
    <source>
        <strain evidence="10">4G03</strain>
    </source>
</reference>
<dbReference type="Pfam" id="PF00078">
    <property type="entry name" value="RVT_1"/>
    <property type="match status" value="1"/>
</dbReference>
<dbReference type="InterPro" id="IPR000477">
    <property type="entry name" value="RT_dom"/>
</dbReference>
<proteinExistence type="inferred from homology"/>
<keyword evidence="3" id="KW-0479">Metal-binding</keyword>
<keyword evidence="5 9" id="KW-0695">RNA-directed DNA polymerase</keyword>
<dbReference type="Proteomes" id="UP000222163">
    <property type="component" value="Unassembled WGS sequence"/>
</dbReference>
<evidence type="ECO:0000256" key="5">
    <source>
        <dbReference type="ARBA" id="ARBA00022918"/>
    </source>
</evidence>
<keyword evidence="6" id="KW-0051">Antiviral defense</keyword>
<evidence type="ECO:0000256" key="6">
    <source>
        <dbReference type="ARBA" id="ARBA00023118"/>
    </source>
</evidence>
<evidence type="ECO:0000256" key="2">
    <source>
        <dbReference type="ARBA" id="ARBA00022695"/>
    </source>
</evidence>
<sequence length="277" mass="31693">MIKSVKHLAEYYLKMEKKELIELANDSKKYYNTFIKTQKKANGKVKKREITEATGVLKKVHKLIFDNILKLIEFPSPPFIGGLKGKDNVLNAHLHKGKKYIFCTDLKNFYPHINNKMVYLALVERGFSADVASIITKLTTYKGKLIQGGVNSTHLAYLTLWKTAKQLSNICEDKQIVFTIYVDDLTFSSVNDFKELSIELRNIVINNGFFVNHKKTFFTKGKAEITGVKVGQNTLNVKDDFRNKLNSSQNLTAKQKEGLQMYYERVVTYGKTVSKTV</sequence>
<reference evidence="10 11" key="1">
    <citation type="journal article" date="2016" name="Nat. Commun.">
        <title>Microbial interactions lead to rapid micro-scale successions on model marine particles.</title>
        <authorList>
            <person name="Datta M.S."/>
            <person name="Sliwerska E."/>
            <person name="Gore J."/>
            <person name="Polz M.F."/>
            <person name="Cordero O.X."/>
        </authorList>
    </citation>
    <scope>NUCLEOTIDE SEQUENCE [LARGE SCALE GENOMIC DNA]</scope>
    <source>
        <strain evidence="10 11">4G03</strain>
    </source>
</reference>
<evidence type="ECO:0000256" key="7">
    <source>
        <dbReference type="ARBA" id="ARBA00034120"/>
    </source>
</evidence>
<dbReference type="AlphaFoldDB" id="A0A2G1BV13"/>
<accession>A0A2G1BV13</accession>
<dbReference type="InterPro" id="IPR043502">
    <property type="entry name" value="DNA/RNA_pol_sf"/>
</dbReference>
<keyword evidence="2 9" id="KW-0548">Nucleotidyltransferase</keyword>
<evidence type="ECO:0000256" key="1">
    <source>
        <dbReference type="ARBA" id="ARBA00022679"/>
    </source>
</evidence>
<dbReference type="Proteomes" id="UP001242342">
    <property type="component" value="Unassembled WGS sequence"/>
</dbReference>
<evidence type="ECO:0000256" key="3">
    <source>
        <dbReference type="ARBA" id="ARBA00022723"/>
    </source>
</evidence>
<evidence type="ECO:0000256" key="4">
    <source>
        <dbReference type="ARBA" id="ARBA00022842"/>
    </source>
</evidence>
<dbReference type="EMBL" id="PDUU01000008">
    <property type="protein sequence ID" value="PHN97445.1"/>
    <property type="molecule type" value="Genomic_DNA"/>
</dbReference>
<dbReference type="EMBL" id="JAUYVU010000006">
    <property type="protein sequence ID" value="MDP2541541.1"/>
    <property type="molecule type" value="Genomic_DNA"/>
</dbReference>
<evidence type="ECO:0000313" key="10">
    <source>
        <dbReference type="EMBL" id="PHN97445.1"/>
    </source>
</evidence>
<gene>
    <name evidence="10" type="ORF">CSC81_10240</name>
    <name evidence="9" type="ORF">Q8W23_08660</name>
</gene>
<keyword evidence="1 9" id="KW-0808">Transferase</keyword>
<feature type="domain" description="Reverse transcriptase" evidence="8">
    <location>
        <begin position="42"/>
        <end position="229"/>
    </location>
</feature>